<keyword evidence="5" id="KW-0418">Kinase</keyword>
<dbReference type="SMART" id="SM00388">
    <property type="entry name" value="HisKA"/>
    <property type="match status" value="1"/>
</dbReference>
<dbReference type="SMART" id="SM00091">
    <property type="entry name" value="PAS"/>
    <property type="match status" value="2"/>
</dbReference>
<dbReference type="SUPFAM" id="SSF52172">
    <property type="entry name" value="CheY-like"/>
    <property type="match status" value="1"/>
</dbReference>
<keyword evidence="4" id="KW-0808">Transferase</keyword>
<evidence type="ECO:0000256" key="3">
    <source>
        <dbReference type="ARBA" id="ARBA00022553"/>
    </source>
</evidence>
<dbReference type="NCBIfam" id="TIGR00229">
    <property type="entry name" value="sensory_box"/>
    <property type="match status" value="2"/>
</dbReference>
<dbReference type="Pfam" id="PF08447">
    <property type="entry name" value="PAS_3"/>
    <property type="match status" value="1"/>
</dbReference>
<feature type="domain" description="PAC" evidence="10">
    <location>
        <begin position="386"/>
        <end position="438"/>
    </location>
</feature>
<sequence>MSASSDAIRVLHVDDEPELAEVVATFLEREDDRIDVETASNASEGLERLADGDVDCVVSDYDMPGRNGIEFLEAVREERPDLPFVLYTGKGSEEVASEAIAAGVTDYLQKERGTSQYAVLANRVANAVEQYRTGQRAAELDRIRTLASDVNQAIVRADSRAAVEARVCEILSDSDPYLFAWIGEIDPETNRVEPRTSAGTERGYLDGITITTDERPTGRGPTGTAIRERRVAVSQDVTEDPEFEPWKAEAVERGFRSVAALPLEYRDTLYGVLTVYADRPNALDANERDLLAELGNDVAHVLHSFEVRESLREERDFVDQALDSLTDVFYVVNADGTFRRWNDHLTAVTGHTDEAIGRMRATDLFPEDDRERVADALNEALAAGETTVESALLTAAGHRVPYEFTASRLTDLDGDLIGLIGIGRDLTERKRRERQLERLVDNLPGMIYRCVNEPGWPMEDVRGEVTDLTGYRPSELTDGTEIYGERIIHPDDRAEVWRSIQAALNERESFEITYRIHTKEGDLKWVWERGRAIRTDDGRVEALEGFITDVTGQERYTRVIGALHETAQSVMRADTAERAAEIAVEAVHDVLDMPASAIHLHDEEDGTLVPVAWTDVTEEIVGEPPVFGLGEGLAGKAFETGRPLIYDDISTVPERFNPDTPVRSEIVLPIDDHGVLLIGSTAPEAFDDTDVSLAETVAAHTTTALDRIEHHRDLERQNERLSEFANIVSHDLRNPLNVASGNLELSRAECDSEHLDAVAKAHDRIGVLIDDLLELAREGNGATDSTPVDLADLVRDCWENVDTGAATLDVAADRTIRADRNRLTQLLENLIRNGVEHGGDDVTISVGDLDDGFYLADDGTGIPPDERDRVFESGYSTRADGTGFGLAIVEEVVDAHGWDVRVTESETGGARFEITGLELDAA</sequence>
<dbReference type="SMART" id="SM00086">
    <property type="entry name" value="PAC"/>
    <property type="match status" value="2"/>
</dbReference>
<feature type="domain" description="PAS" evidence="9">
    <location>
        <begin position="432"/>
        <end position="507"/>
    </location>
</feature>
<evidence type="ECO:0000256" key="5">
    <source>
        <dbReference type="ARBA" id="ARBA00022777"/>
    </source>
</evidence>
<dbReference type="PROSITE" id="PS50110">
    <property type="entry name" value="RESPONSE_REGULATORY"/>
    <property type="match status" value="1"/>
</dbReference>
<evidence type="ECO:0000256" key="1">
    <source>
        <dbReference type="ARBA" id="ARBA00000085"/>
    </source>
</evidence>
<dbReference type="CDD" id="cd00130">
    <property type="entry name" value="PAS"/>
    <property type="match status" value="2"/>
</dbReference>
<feature type="domain" description="Response regulatory" evidence="8">
    <location>
        <begin position="9"/>
        <end position="125"/>
    </location>
</feature>
<dbReference type="SMART" id="SM00387">
    <property type="entry name" value="HATPase_c"/>
    <property type="match status" value="1"/>
</dbReference>
<accession>A0A521AVZ5</accession>
<evidence type="ECO:0000313" key="11">
    <source>
        <dbReference type="EMBL" id="SMO39008.1"/>
    </source>
</evidence>
<dbReference type="EC" id="2.7.13.3" evidence="2"/>
<dbReference type="PANTHER" id="PTHR43304">
    <property type="entry name" value="PHYTOCHROME-LIKE PROTEIN CPH1"/>
    <property type="match status" value="1"/>
</dbReference>
<dbReference type="SMART" id="SM00065">
    <property type="entry name" value="GAF"/>
    <property type="match status" value="2"/>
</dbReference>
<evidence type="ECO:0000313" key="12">
    <source>
        <dbReference type="Proteomes" id="UP000319712"/>
    </source>
</evidence>
<dbReference type="InterPro" id="IPR036097">
    <property type="entry name" value="HisK_dim/P_sf"/>
</dbReference>
<dbReference type="InterPro" id="IPR003018">
    <property type="entry name" value="GAF"/>
</dbReference>
<dbReference type="Pfam" id="PF08448">
    <property type="entry name" value="PAS_4"/>
    <property type="match status" value="1"/>
</dbReference>
<dbReference type="InterPro" id="IPR000014">
    <property type="entry name" value="PAS"/>
</dbReference>
<evidence type="ECO:0000259" key="7">
    <source>
        <dbReference type="PROSITE" id="PS50109"/>
    </source>
</evidence>
<evidence type="ECO:0000259" key="10">
    <source>
        <dbReference type="PROSITE" id="PS50113"/>
    </source>
</evidence>
<dbReference type="InterPro" id="IPR029016">
    <property type="entry name" value="GAF-like_dom_sf"/>
</dbReference>
<dbReference type="OrthoDB" id="8127at2157"/>
<dbReference type="InterPro" id="IPR004358">
    <property type="entry name" value="Sig_transdc_His_kin-like_C"/>
</dbReference>
<dbReference type="GO" id="GO:0000155">
    <property type="term" value="F:phosphorelay sensor kinase activity"/>
    <property type="evidence" value="ECO:0007669"/>
    <property type="project" value="InterPro"/>
</dbReference>
<dbReference type="InterPro" id="IPR011006">
    <property type="entry name" value="CheY-like_superfamily"/>
</dbReference>
<keyword evidence="12" id="KW-1185">Reference proteome</keyword>
<reference evidence="11 12" key="1">
    <citation type="submission" date="2017-05" db="EMBL/GenBank/DDBJ databases">
        <authorList>
            <person name="Varghese N."/>
            <person name="Submissions S."/>
        </authorList>
    </citation>
    <scope>NUCLEOTIDE SEQUENCE [LARGE SCALE GENOMIC DNA]</scope>
    <source>
        <strain evidence="11 12">DSM 19504</strain>
    </source>
</reference>
<dbReference type="Gene3D" id="3.40.50.2300">
    <property type="match status" value="1"/>
</dbReference>
<dbReference type="CDD" id="cd00156">
    <property type="entry name" value="REC"/>
    <property type="match status" value="1"/>
</dbReference>
<dbReference type="PRINTS" id="PR00344">
    <property type="entry name" value="BCTRLSENSOR"/>
</dbReference>
<dbReference type="RefSeq" id="WP_142985324.1">
    <property type="nucleotide sequence ID" value="NZ_FXTD01000001.1"/>
</dbReference>
<dbReference type="InterPro" id="IPR001610">
    <property type="entry name" value="PAC"/>
</dbReference>
<dbReference type="SUPFAM" id="SSF55785">
    <property type="entry name" value="PYP-like sensor domain (PAS domain)"/>
    <property type="match status" value="2"/>
</dbReference>
<dbReference type="Gene3D" id="1.10.287.130">
    <property type="match status" value="1"/>
</dbReference>
<feature type="domain" description="PAC" evidence="10">
    <location>
        <begin position="510"/>
        <end position="562"/>
    </location>
</feature>
<dbReference type="CDD" id="cd00075">
    <property type="entry name" value="HATPase"/>
    <property type="match status" value="1"/>
</dbReference>
<dbReference type="Proteomes" id="UP000319712">
    <property type="component" value="Unassembled WGS sequence"/>
</dbReference>
<evidence type="ECO:0000256" key="6">
    <source>
        <dbReference type="PROSITE-ProRule" id="PRU00169"/>
    </source>
</evidence>
<dbReference type="InterPro" id="IPR003594">
    <property type="entry name" value="HATPase_dom"/>
</dbReference>
<dbReference type="InterPro" id="IPR013655">
    <property type="entry name" value="PAS_fold_3"/>
</dbReference>
<dbReference type="InterPro" id="IPR052162">
    <property type="entry name" value="Sensor_kinase/Photoreceptor"/>
</dbReference>
<dbReference type="SUPFAM" id="SSF55874">
    <property type="entry name" value="ATPase domain of HSP90 chaperone/DNA topoisomerase II/histidine kinase"/>
    <property type="match status" value="1"/>
</dbReference>
<proteinExistence type="predicted"/>
<dbReference type="Gene3D" id="3.30.565.10">
    <property type="entry name" value="Histidine kinase-like ATPase, C-terminal domain"/>
    <property type="match status" value="1"/>
</dbReference>
<dbReference type="InterPro" id="IPR035965">
    <property type="entry name" value="PAS-like_dom_sf"/>
</dbReference>
<dbReference type="AlphaFoldDB" id="A0A521AVZ5"/>
<dbReference type="InterPro" id="IPR013656">
    <property type="entry name" value="PAS_4"/>
</dbReference>
<dbReference type="EMBL" id="FXTD01000001">
    <property type="protein sequence ID" value="SMO39008.1"/>
    <property type="molecule type" value="Genomic_DNA"/>
</dbReference>
<gene>
    <name evidence="11" type="ORF">SAMN06264867_101409</name>
</gene>
<dbReference type="PROSITE" id="PS50109">
    <property type="entry name" value="HIS_KIN"/>
    <property type="match status" value="1"/>
</dbReference>
<dbReference type="InterPro" id="IPR005467">
    <property type="entry name" value="His_kinase_dom"/>
</dbReference>
<dbReference type="PROSITE" id="PS50112">
    <property type="entry name" value="PAS"/>
    <property type="match status" value="2"/>
</dbReference>
<comment type="catalytic activity">
    <reaction evidence="1">
        <text>ATP + protein L-histidine = ADP + protein N-phospho-L-histidine.</text>
        <dbReference type="EC" id="2.7.13.3"/>
    </reaction>
</comment>
<evidence type="ECO:0000259" key="8">
    <source>
        <dbReference type="PROSITE" id="PS50110"/>
    </source>
</evidence>
<evidence type="ECO:0000259" key="9">
    <source>
        <dbReference type="PROSITE" id="PS50112"/>
    </source>
</evidence>
<dbReference type="SMART" id="SM00448">
    <property type="entry name" value="REC"/>
    <property type="match status" value="1"/>
</dbReference>
<dbReference type="SUPFAM" id="SSF55781">
    <property type="entry name" value="GAF domain-like"/>
    <property type="match status" value="2"/>
</dbReference>
<dbReference type="Pfam" id="PF00512">
    <property type="entry name" value="HisKA"/>
    <property type="match status" value="1"/>
</dbReference>
<evidence type="ECO:0000256" key="4">
    <source>
        <dbReference type="ARBA" id="ARBA00022679"/>
    </source>
</evidence>
<dbReference type="PROSITE" id="PS50113">
    <property type="entry name" value="PAC"/>
    <property type="match status" value="2"/>
</dbReference>
<dbReference type="SUPFAM" id="SSF47384">
    <property type="entry name" value="Homodimeric domain of signal transducing histidine kinase"/>
    <property type="match status" value="1"/>
</dbReference>
<evidence type="ECO:0000256" key="2">
    <source>
        <dbReference type="ARBA" id="ARBA00012438"/>
    </source>
</evidence>
<dbReference type="CDD" id="cd00082">
    <property type="entry name" value="HisKA"/>
    <property type="match status" value="1"/>
</dbReference>
<dbReference type="InterPro" id="IPR001789">
    <property type="entry name" value="Sig_transdc_resp-reg_receiver"/>
</dbReference>
<dbReference type="InterPro" id="IPR036890">
    <property type="entry name" value="HATPase_C_sf"/>
</dbReference>
<feature type="domain" description="PAS" evidence="9">
    <location>
        <begin position="314"/>
        <end position="384"/>
    </location>
</feature>
<dbReference type="Gene3D" id="3.30.450.20">
    <property type="entry name" value="PAS domain"/>
    <property type="match status" value="2"/>
</dbReference>
<dbReference type="PANTHER" id="PTHR43304:SF1">
    <property type="entry name" value="PAC DOMAIN-CONTAINING PROTEIN"/>
    <property type="match status" value="1"/>
</dbReference>
<dbReference type="Pfam" id="PF00072">
    <property type="entry name" value="Response_reg"/>
    <property type="match status" value="1"/>
</dbReference>
<feature type="domain" description="Histidine kinase" evidence="7">
    <location>
        <begin position="727"/>
        <end position="915"/>
    </location>
</feature>
<feature type="modified residue" description="4-aspartylphosphate" evidence="6">
    <location>
        <position position="60"/>
    </location>
</feature>
<keyword evidence="3 6" id="KW-0597">Phosphoprotein</keyword>
<name>A0A521AVZ5_9EURY</name>
<organism evidence="11 12">
    <name type="scientific">Halorubrum cibi</name>
    <dbReference type="NCBI Taxonomy" id="413815"/>
    <lineage>
        <taxon>Archaea</taxon>
        <taxon>Methanobacteriati</taxon>
        <taxon>Methanobacteriota</taxon>
        <taxon>Stenosarchaea group</taxon>
        <taxon>Halobacteria</taxon>
        <taxon>Halobacteriales</taxon>
        <taxon>Haloferacaceae</taxon>
        <taxon>Halorubrum</taxon>
    </lineage>
</organism>
<dbReference type="Pfam" id="PF02518">
    <property type="entry name" value="HATPase_c"/>
    <property type="match status" value="1"/>
</dbReference>
<dbReference type="Pfam" id="PF13185">
    <property type="entry name" value="GAF_2"/>
    <property type="match status" value="2"/>
</dbReference>
<dbReference type="InterPro" id="IPR000700">
    <property type="entry name" value="PAS-assoc_C"/>
</dbReference>
<dbReference type="Gene3D" id="3.30.450.40">
    <property type="match status" value="2"/>
</dbReference>
<protein>
    <recommendedName>
        <fullName evidence="2">histidine kinase</fullName>
        <ecNumber evidence="2">2.7.13.3</ecNumber>
    </recommendedName>
</protein>
<dbReference type="InterPro" id="IPR003661">
    <property type="entry name" value="HisK_dim/P_dom"/>
</dbReference>